<gene>
    <name evidence="1" type="ORF">TNCV_4661521</name>
</gene>
<proteinExistence type="predicted"/>
<protein>
    <submittedName>
        <fullName evidence="1">Uncharacterized protein</fullName>
    </submittedName>
</protein>
<dbReference type="Proteomes" id="UP000887159">
    <property type="component" value="Unassembled WGS sequence"/>
</dbReference>
<organism evidence="1 2">
    <name type="scientific">Trichonephila clavipes</name>
    <name type="common">Golden silk orbweaver</name>
    <name type="synonym">Nephila clavipes</name>
    <dbReference type="NCBI Taxonomy" id="2585209"/>
    <lineage>
        <taxon>Eukaryota</taxon>
        <taxon>Metazoa</taxon>
        <taxon>Ecdysozoa</taxon>
        <taxon>Arthropoda</taxon>
        <taxon>Chelicerata</taxon>
        <taxon>Arachnida</taxon>
        <taxon>Araneae</taxon>
        <taxon>Araneomorphae</taxon>
        <taxon>Entelegynae</taxon>
        <taxon>Araneoidea</taxon>
        <taxon>Nephilidae</taxon>
        <taxon>Trichonephila</taxon>
    </lineage>
</organism>
<sequence length="197" mass="22387">MQVTVRFGSIPIQFWGWSGDSHLSSFSINLTTGRVARWLFRVPPCRKGNRQLQISMPPPGLVLRPNGTANLEYPLASYQSVSTAWFAKCKTDKLKEIWKRAKFEIFNVGEVAKSGISHLIWRWEIVNPDVPDHNIGGKLLNYCIVIGPSQKEKLAYFMKLGHELGFQSLDTADVMKRNQIDSQLFDDESLSSTEKRS</sequence>
<name>A0A8X6SIC6_TRICX</name>
<accession>A0A8X6SIC6</accession>
<evidence type="ECO:0000313" key="1">
    <source>
        <dbReference type="EMBL" id="GFY08961.1"/>
    </source>
</evidence>
<reference evidence="1" key="1">
    <citation type="submission" date="2020-08" db="EMBL/GenBank/DDBJ databases">
        <title>Multicomponent nature underlies the extraordinary mechanical properties of spider dragline silk.</title>
        <authorList>
            <person name="Kono N."/>
            <person name="Nakamura H."/>
            <person name="Mori M."/>
            <person name="Yoshida Y."/>
            <person name="Ohtoshi R."/>
            <person name="Malay A.D."/>
            <person name="Moran D.A.P."/>
            <person name="Tomita M."/>
            <person name="Numata K."/>
            <person name="Arakawa K."/>
        </authorList>
    </citation>
    <scope>NUCLEOTIDE SEQUENCE</scope>
</reference>
<comment type="caution">
    <text evidence="1">The sequence shown here is derived from an EMBL/GenBank/DDBJ whole genome shotgun (WGS) entry which is preliminary data.</text>
</comment>
<dbReference type="AlphaFoldDB" id="A0A8X6SIC6"/>
<dbReference type="EMBL" id="BMAU01021284">
    <property type="protein sequence ID" value="GFY08961.1"/>
    <property type="molecule type" value="Genomic_DNA"/>
</dbReference>
<evidence type="ECO:0000313" key="2">
    <source>
        <dbReference type="Proteomes" id="UP000887159"/>
    </source>
</evidence>
<keyword evidence="2" id="KW-1185">Reference proteome</keyword>